<protein>
    <submittedName>
        <fullName evidence="1">Uncharacterized protein</fullName>
    </submittedName>
</protein>
<dbReference type="RefSeq" id="WP_350277554.1">
    <property type="nucleotide sequence ID" value="NZ_CP158165.1"/>
</dbReference>
<organism evidence="1">
    <name type="scientific">Kribbella sp. HUAS MG21</name>
    <dbReference type="NCBI Taxonomy" id="3160966"/>
    <lineage>
        <taxon>Bacteria</taxon>
        <taxon>Bacillati</taxon>
        <taxon>Actinomycetota</taxon>
        <taxon>Actinomycetes</taxon>
        <taxon>Propionibacteriales</taxon>
        <taxon>Kribbellaceae</taxon>
        <taxon>Kribbella</taxon>
    </lineage>
</organism>
<gene>
    <name evidence="1" type="ORF">ABN611_40090</name>
</gene>
<evidence type="ECO:0000313" key="1">
    <source>
        <dbReference type="EMBL" id="XBV24735.1"/>
    </source>
</evidence>
<reference evidence="1" key="1">
    <citation type="submission" date="2024-06" db="EMBL/GenBank/DDBJ databases">
        <title>Kribbella sp. strain HUAS MG21 genome sequences.</title>
        <authorList>
            <person name="Mo P."/>
        </authorList>
    </citation>
    <scope>NUCLEOTIDE SEQUENCE</scope>
    <source>
        <strain evidence="1">HUAS MG21</strain>
    </source>
</reference>
<dbReference type="EMBL" id="CP158165">
    <property type="protein sequence ID" value="XBV24735.1"/>
    <property type="molecule type" value="Genomic_DNA"/>
</dbReference>
<dbReference type="AlphaFoldDB" id="A0AAU7TDF3"/>
<sequence>MFVAFAAVAYSGAALKVVDIASKWVAIGGLVFCRLRWVMWSLVAITKQPTAGAATTAAGRAVAVRGAFLRSQARL</sequence>
<name>A0AAU7TDF3_9ACTN</name>
<proteinExistence type="predicted"/>
<accession>A0AAU7TDF3</accession>